<evidence type="ECO:0000313" key="2">
    <source>
        <dbReference type="EMBL" id="CAK9277877.1"/>
    </source>
</evidence>
<reference evidence="2" key="1">
    <citation type="submission" date="2024-02" db="EMBL/GenBank/DDBJ databases">
        <authorList>
            <consortium name="ELIXIR-Norway"/>
            <consortium name="Elixir Norway"/>
        </authorList>
    </citation>
    <scope>NUCLEOTIDE SEQUENCE</scope>
</reference>
<evidence type="ECO:0000256" key="1">
    <source>
        <dbReference type="SAM" id="MobiDB-lite"/>
    </source>
</evidence>
<proteinExistence type="predicted"/>
<feature type="region of interest" description="Disordered" evidence="1">
    <location>
        <begin position="16"/>
        <end position="35"/>
    </location>
</feature>
<dbReference type="EMBL" id="OZ020103">
    <property type="protein sequence ID" value="CAK9277877.1"/>
    <property type="molecule type" value="Genomic_DNA"/>
</dbReference>
<evidence type="ECO:0000313" key="3">
    <source>
        <dbReference type="Proteomes" id="UP001497444"/>
    </source>
</evidence>
<organism evidence="2 3">
    <name type="scientific">Sphagnum jensenii</name>
    <dbReference type="NCBI Taxonomy" id="128206"/>
    <lineage>
        <taxon>Eukaryota</taxon>
        <taxon>Viridiplantae</taxon>
        <taxon>Streptophyta</taxon>
        <taxon>Embryophyta</taxon>
        <taxon>Bryophyta</taxon>
        <taxon>Sphagnophytina</taxon>
        <taxon>Sphagnopsida</taxon>
        <taxon>Sphagnales</taxon>
        <taxon>Sphagnaceae</taxon>
        <taxon>Sphagnum</taxon>
    </lineage>
</organism>
<dbReference type="Proteomes" id="UP001497444">
    <property type="component" value="Chromosome 8"/>
</dbReference>
<name>A0ABP0XGU3_9BRYO</name>
<sequence length="130" mass="14973">MVLTWEEVGVAYKRRKMKDRQESTEGSKQACVPELHNGCGTDTHVSWPNLHSSFSPPRSSIHALPPNSCLILRSTTHYGIRMPDAVLPYWWLICGFHFGILCRHCSRVFFKWEMMSYAGSTCEVKQPWIT</sequence>
<gene>
    <name evidence="2" type="ORF">CSSPJE1EN1_LOCUS23355</name>
</gene>
<protein>
    <submittedName>
        <fullName evidence="2">Uncharacterized protein</fullName>
    </submittedName>
</protein>
<accession>A0ABP0XGU3</accession>
<keyword evidence="3" id="KW-1185">Reference proteome</keyword>